<feature type="region of interest" description="Disordered" evidence="1">
    <location>
        <begin position="46"/>
        <end position="67"/>
    </location>
</feature>
<sequence>MKSTIFTIIAAVAASVAAIPVKGSDIKTLTMKRSEAIKLGLLKREDTVSDSEEVDAARAHPEDTLGH</sequence>
<keyword evidence="4" id="KW-1185">Reference proteome</keyword>
<proteinExistence type="predicted"/>
<organism evidence="3 4">
    <name type="scientific">Colletotrichum zoysiae</name>
    <dbReference type="NCBI Taxonomy" id="1216348"/>
    <lineage>
        <taxon>Eukaryota</taxon>
        <taxon>Fungi</taxon>
        <taxon>Dikarya</taxon>
        <taxon>Ascomycota</taxon>
        <taxon>Pezizomycotina</taxon>
        <taxon>Sordariomycetes</taxon>
        <taxon>Hypocreomycetidae</taxon>
        <taxon>Glomerellales</taxon>
        <taxon>Glomerellaceae</taxon>
        <taxon>Colletotrichum</taxon>
        <taxon>Colletotrichum graminicola species complex</taxon>
    </lineage>
</organism>
<evidence type="ECO:0000313" key="4">
    <source>
        <dbReference type="Proteomes" id="UP001232148"/>
    </source>
</evidence>
<evidence type="ECO:0000313" key="3">
    <source>
        <dbReference type="EMBL" id="KAK2029071.1"/>
    </source>
</evidence>
<accession>A0AAD9HH74</accession>
<dbReference type="AlphaFoldDB" id="A0AAD9HH74"/>
<name>A0AAD9HH74_9PEZI</name>
<dbReference type="Proteomes" id="UP001232148">
    <property type="component" value="Unassembled WGS sequence"/>
</dbReference>
<evidence type="ECO:0000256" key="1">
    <source>
        <dbReference type="SAM" id="MobiDB-lite"/>
    </source>
</evidence>
<gene>
    <name evidence="3" type="ORF">LX32DRAFT_693572</name>
</gene>
<feature type="compositionally biased region" description="Basic and acidic residues" evidence="1">
    <location>
        <begin position="55"/>
        <end position="67"/>
    </location>
</feature>
<comment type="caution">
    <text evidence="3">The sequence shown here is derived from an EMBL/GenBank/DDBJ whole genome shotgun (WGS) entry which is preliminary data.</text>
</comment>
<feature type="signal peptide" evidence="2">
    <location>
        <begin position="1"/>
        <end position="18"/>
    </location>
</feature>
<protein>
    <submittedName>
        <fullName evidence="3">Uncharacterized protein</fullName>
    </submittedName>
</protein>
<evidence type="ECO:0000256" key="2">
    <source>
        <dbReference type="SAM" id="SignalP"/>
    </source>
</evidence>
<dbReference type="EMBL" id="MU842869">
    <property type="protein sequence ID" value="KAK2029071.1"/>
    <property type="molecule type" value="Genomic_DNA"/>
</dbReference>
<keyword evidence="2" id="KW-0732">Signal</keyword>
<reference evidence="3" key="1">
    <citation type="submission" date="2021-06" db="EMBL/GenBank/DDBJ databases">
        <title>Comparative genomics, transcriptomics and evolutionary studies reveal genomic signatures of adaptation to plant cell wall in hemibiotrophic fungi.</title>
        <authorList>
            <consortium name="DOE Joint Genome Institute"/>
            <person name="Baroncelli R."/>
            <person name="Diaz J.F."/>
            <person name="Benocci T."/>
            <person name="Peng M."/>
            <person name="Battaglia E."/>
            <person name="Haridas S."/>
            <person name="Andreopoulos W."/>
            <person name="Labutti K."/>
            <person name="Pangilinan J."/>
            <person name="Floch G.L."/>
            <person name="Makela M.R."/>
            <person name="Henrissat B."/>
            <person name="Grigoriev I.V."/>
            <person name="Crouch J.A."/>
            <person name="De Vries R.P."/>
            <person name="Sukno S.A."/>
            <person name="Thon M.R."/>
        </authorList>
    </citation>
    <scope>NUCLEOTIDE SEQUENCE</scope>
    <source>
        <strain evidence="3">MAFF235873</strain>
    </source>
</reference>
<feature type="chain" id="PRO_5042228471" evidence="2">
    <location>
        <begin position="19"/>
        <end position="67"/>
    </location>
</feature>